<evidence type="ECO:0000313" key="1">
    <source>
        <dbReference type="EMBL" id="PWJ60411.1"/>
    </source>
</evidence>
<name>A0A316ASI9_9BACT</name>
<accession>A0A316ASI9</accession>
<dbReference type="Proteomes" id="UP000245880">
    <property type="component" value="Unassembled WGS sequence"/>
</dbReference>
<protein>
    <submittedName>
        <fullName evidence="1">Uncharacterized protein</fullName>
    </submittedName>
</protein>
<dbReference type="EMBL" id="QGDT01000001">
    <property type="protein sequence ID" value="PWJ60411.1"/>
    <property type="molecule type" value="Genomic_DNA"/>
</dbReference>
<reference evidence="1 2" key="1">
    <citation type="submission" date="2018-03" db="EMBL/GenBank/DDBJ databases">
        <title>Genomic Encyclopedia of Archaeal and Bacterial Type Strains, Phase II (KMG-II): from individual species to whole genera.</title>
        <authorList>
            <person name="Goeker M."/>
        </authorList>
    </citation>
    <scope>NUCLEOTIDE SEQUENCE [LARGE SCALE GENOMIC DNA]</scope>
    <source>
        <strain evidence="1 2">DSM 100346</strain>
    </source>
</reference>
<sequence length="31" mass="3740">MQKNEEYLSLEAYRFGLESFKLFPSFLILLI</sequence>
<keyword evidence="2" id="KW-1185">Reference proteome</keyword>
<comment type="caution">
    <text evidence="1">The sequence shown here is derived from an EMBL/GenBank/DDBJ whole genome shotgun (WGS) entry which is preliminary data.</text>
</comment>
<gene>
    <name evidence="1" type="ORF">CLV98_101595</name>
</gene>
<proteinExistence type="predicted"/>
<organism evidence="1 2">
    <name type="scientific">Dyadobacter jejuensis</name>
    <dbReference type="NCBI Taxonomy" id="1082580"/>
    <lineage>
        <taxon>Bacteria</taxon>
        <taxon>Pseudomonadati</taxon>
        <taxon>Bacteroidota</taxon>
        <taxon>Cytophagia</taxon>
        <taxon>Cytophagales</taxon>
        <taxon>Spirosomataceae</taxon>
        <taxon>Dyadobacter</taxon>
    </lineage>
</organism>
<evidence type="ECO:0000313" key="2">
    <source>
        <dbReference type="Proteomes" id="UP000245880"/>
    </source>
</evidence>
<dbReference type="AlphaFoldDB" id="A0A316ASI9"/>